<evidence type="ECO:0000259" key="5">
    <source>
        <dbReference type="Pfam" id="PF00389"/>
    </source>
</evidence>
<dbReference type="InterPro" id="IPR058205">
    <property type="entry name" value="D-LDH-like"/>
</dbReference>
<dbReference type="InterPro" id="IPR006139">
    <property type="entry name" value="D-isomer_2_OHA_DH_cat_dom"/>
</dbReference>
<protein>
    <submittedName>
        <fullName evidence="7">D-lactate dehydrogenase</fullName>
    </submittedName>
</protein>
<keyword evidence="8" id="KW-1185">Reference proteome</keyword>
<gene>
    <name evidence="7" type="ORF">GA0070614_4252</name>
</gene>
<proteinExistence type="inferred from homology"/>
<comment type="similarity">
    <text evidence="1 4">Belongs to the D-isomer specific 2-hydroxyacid dehydrogenase family.</text>
</comment>
<organism evidence="7 8">
    <name type="scientific">Micromonospora coxensis</name>
    <dbReference type="NCBI Taxonomy" id="356852"/>
    <lineage>
        <taxon>Bacteria</taxon>
        <taxon>Bacillati</taxon>
        <taxon>Actinomycetota</taxon>
        <taxon>Actinomycetes</taxon>
        <taxon>Micromonosporales</taxon>
        <taxon>Micromonosporaceae</taxon>
        <taxon>Micromonospora</taxon>
    </lineage>
</organism>
<dbReference type="PROSITE" id="PS00670">
    <property type="entry name" value="D_2_HYDROXYACID_DH_2"/>
    <property type="match status" value="1"/>
</dbReference>
<accession>A0A1C5JBV2</accession>
<dbReference type="EMBL" id="LT607753">
    <property type="protein sequence ID" value="SCG67506.1"/>
    <property type="molecule type" value="Genomic_DNA"/>
</dbReference>
<feature type="domain" description="D-isomer specific 2-hydroxyacid dehydrogenase NAD-binding" evidence="6">
    <location>
        <begin position="110"/>
        <end position="297"/>
    </location>
</feature>
<evidence type="ECO:0000259" key="6">
    <source>
        <dbReference type="Pfam" id="PF02826"/>
    </source>
</evidence>
<dbReference type="OrthoDB" id="9793626at2"/>
<dbReference type="InterPro" id="IPR036291">
    <property type="entry name" value="NAD(P)-bd_dom_sf"/>
</dbReference>
<dbReference type="RefSeq" id="WP_088979564.1">
    <property type="nucleotide sequence ID" value="NZ_LT607753.1"/>
</dbReference>
<dbReference type="SUPFAM" id="SSF52283">
    <property type="entry name" value="Formate/glycerate dehydrogenase catalytic domain-like"/>
    <property type="match status" value="1"/>
</dbReference>
<keyword evidence="2 4" id="KW-0560">Oxidoreductase</keyword>
<dbReference type="Proteomes" id="UP000198215">
    <property type="component" value="Chromosome I"/>
</dbReference>
<reference evidence="8" key="1">
    <citation type="submission" date="2016-06" db="EMBL/GenBank/DDBJ databases">
        <authorList>
            <person name="Varghese N."/>
            <person name="Submissions Spin"/>
        </authorList>
    </citation>
    <scope>NUCLEOTIDE SEQUENCE [LARGE SCALE GENOMIC DNA]</scope>
    <source>
        <strain evidence="8">DSM 45161</strain>
    </source>
</reference>
<dbReference type="CDD" id="cd12183">
    <property type="entry name" value="LDH_like_2"/>
    <property type="match status" value="1"/>
</dbReference>
<dbReference type="InterPro" id="IPR006140">
    <property type="entry name" value="D-isomer_DH_NAD-bd"/>
</dbReference>
<dbReference type="PROSITE" id="PS00671">
    <property type="entry name" value="D_2_HYDROXYACID_DH_3"/>
    <property type="match status" value="1"/>
</dbReference>
<dbReference type="SUPFAM" id="SSF51735">
    <property type="entry name" value="NAD(P)-binding Rossmann-fold domains"/>
    <property type="match status" value="1"/>
</dbReference>
<evidence type="ECO:0000313" key="7">
    <source>
        <dbReference type="EMBL" id="SCG67506.1"/>
    </source>
</evidence>
<evidence type="ECO:0000256" key="2">
    <source>
        <dbReference type="ARBA" id="ARBA00023002"/>
    </source>
</evidence>
<evidence type="ECO:0000256" key="3">
    <source>
        <dbReference type="ARBA" id="ARBA00023027"/>
    </source>
</evidence>
<dbReference type="GO" id="GO:0051287">
    <property type="term" value="F:NAD binding"/>
    <property type="evidence" value="ECO:0007669"/>
    <property type="project" value="InterPro"/>
</dbReference>
<dbReference type="AlphaFoldDB" id="A0A1C5JBV2"/>
<dbReference type="Gene3D" id="3.40.50.720">
    <property type="entry name" value="NAD(P)-binding Rossmann-like Domain"/>
    <property type="match status" value="2"/>
</dbReference>
<dbReference type="Pfam" id="PF00389">
    <property type="entry name" value="2-Hacid_dh"/>
    <property type="match status" value="1"/>
</dbReference>
<sequence length="333" mass="35799">MRVAVFSTKPYDRDFLTAANADGRHELALLEPRLSAETATLARGADAVCAFVNDDLGAPVLEQLAGAGVRVVALRSAGYNHVDVAAAAKLGLTVVRVPEYSPYAVAEHCVGLMLALNRKIHRAHNRVREHNFALTGLLGFDLHGRTVGVVGTGKIGVCVARIMAGFGCRVLASDPYPNPDALAVGVEYVPLETLLAQSHVVTLHCPLTPDTHHLIDAERIRQMRPGVMLINTSRGALVDTRAVISGLKNGRIGHLGLDVYEEETDLFFEDLSDQMLRDDDFSRLSTFPNVLITGHQAFFTEEALHNIAGTTIANLTAVERDGPDGVTGPARVC</sequence>
<feature type="domain" description="D-isomer specific 2-hydroxyacid dehydrogenase catalytic" evidence="5">
    <location>
        <begin position="3"/>
        <end position="321"/>
    </location>
</feature>
<dbReference type="PANTHER" id="PTHR43026:SF1">
    <property type="entry name" value="2-HYDROXYACID DEHYDROGENASE HOMOLOG 1-RELATED"/>
    <property type="match status" value="1"/>
</dbReference>
<dbReference type="Pfam" id="PF02826">
    <property type="entry name" value="2-Hacid_dh_C"/>
    <property type="match status" value="1"/>
</dbReference>
<dbReference type="PANTHER" id="PTHR43026">
    <property type="entry name" value="2-HYDROXYACID DEHYDROGENASE HOMOLOG 1-RELATED"/>
    <property type="match status" value="1"/>
</dbReference>
<dbReference type="InterPro" id="IPR029753">
    <property type="entry name" value="D-isomer_DH_CS"/>
</dbReference>
<dbReference type="GO" id="GO:0008720">
    <property type="term" value="F:D-lactate dehydrogenase (NAD+) activity"/>
    <property type="evidence" value="ECO:0007669"/>
    <property type="project" value="TreeGrafter"/>
</dbReference>
<evidence type="ECO:0000256" key="4">
    <source>
        <dbReference type="RuleBase" id="RU003719"/>
    </source>
</evidence>
<evidence type="ECO:0000313" key="8">
    <source>
        <dbReference type="Proteomes" id="UP000198215"/>
    </source>
</evidence>
<name>A0A1C5JBV2_9ACTN</name>
<evidence type="ECO:0000256" key="1">
    <source>
        <dbReference type="ARBA" id="ARBA00005854"/>
    </source>
</evidence>
<keyword evidence="3" id="KW-0520">NAD</keyword>